<evidence type="ECO:0000256" key="2">
    <source>
        <dbReference type="ARBA" id="ARBA00022670"/>
    </source>
</evidence>
<keyword evidence="4" id="KW-0720">Serine protease</keyword>
<keyword evidence="6" id="KW-1185">Reference proteome</keyword>
<sequence length="208" mass="23004">MNLGLLSNQNTKNGKEAIKILLSSCLKSSEPGVFFASQPDPDRYFYRMVVETYKSIGYEIEQYLDFEDGYGVEEFNTALSRPFIHLSGGNTFRFLKSLRERGVENRLVEYVKNGGILIGVSAGAMILTPSIESAFICGDENAVGLDDLRGLGLVSFMFDPHSSKKNSRIEALKSKEDLLMASDDDAFILVNGEELLVGTPKLIERVTA</sequence>
<evidence type="ECO:0000313" key="6">
    <source>
        <dbReference type="Proteomes" id="UP000321764"/>
    </source>
</evidence>
<dbReference type="PANTHER" id="PTHR20842">
    <property type="entry name" value="PROTEASE S51 ALPHA-ASPARTYL DIPEPTIDASE"/>
    <property type="match status" value="1"/>
</dbReference>
<reference evidence="5 6" key="1">
    <citation type="submission" date="2019-07" db="EMBL/GenBank/DDBJ databases">
        <title>Reinekea sp. strain SSH23 genome sequencing and assembly.</title>
        <authorList>
            <person name="Kim I."/>
        </authorList>
    </citation>
    <scope>NUCLEOTIDE SEQUENCE [LARGE SCALE GENOMIC DNA]</scope>
    <source>
        <strain evidence="5 6">SSH23</strain>
    </source>
</reference>
<dbReference type="EMBL" id="VKAD01000001">
    <property type="protein sequence ID" value="TXR53844.1"/>
    <property type="molecule type" value="Genomic_DNA"/>
</dbReference>
<dbReference type="Gene3D" id="3.40.50.880">
    <property type="match status" value="1"/>
</dbReference>
<dbReference type="InterPro" id="IPR005320">
    <property type="entry name" value="Peptidase_S51"/>
</dbReference>
<dbReference type="Pfam" id="PF03575">
    <property type="entry name" value="Peptidase_S51"/>
    <property type="match status" value="1"/>
</dbReference>
<proteinExistence type="inferred from homology"/>
<evidence type="ECO:0000256" key="4">
    <source>
        <dbReference type="ARBA" id="ARBA00022825"/>
    </source>
</evidence>
<protein>
    <submittedName>
        <fullName evidence="5">Peptidase S51</fullName>
    </submittedName>
</protein>
<dbReference type="RefSeq" id="WP_147713243.1">
    <property type="nucleotide sequence ID" value="NZ_VKAD01000001.1"/>
</dbReference>
<accession>A0A5C8Z906</accession>
<evidence type="ECO:0000313" key="5">
    <source>
        <dbReference type="EMBL" id="TXR53844.1"/>
    </source>
</evidence>
<dbReference type="Proteomes" id="UP000321764">
    <property type="component" value="Unassembled WGS sequence"/>
</dbReference>
<gene>
    <name evidence="5" type="ORF">FME95_04615</name>
</gene>
<dbReference type="GO" id="GO:0006508">
    <property type="term" value="P:proteolysis"/>
    <property type="evidence" value="ECO:0007669"/>
    <property type="project" value="UniProtKB-KW"/>
</dbReference>
<dbReference type="OrthoDB" id="3373764at2"/>
<dbReference type="PANTHER" id="PTHR20842:SF0">
    <property type="entry name" value="ALPHA-ASPARTYL DIPEPTIDASE"/>
    <property type="match status" value="1"/>
</dbReference>
<name>A0A5C8Z906_9GAMM</name>
<dbReference type="GO" id="GO:0008236">
    <property type="term" value="F:serine-type peptidase activity"/>
    <property type="evidence" value="ECO:0007669"/>
    <property type="project" value="UniProtKB-KW"/>
</dbReference>
<organism evidence="5 6">
    <name type="scientific">Reinekea thalattae</name>
    <dbReference type="NCBI Taxonomy" id="2593301"/>
    <lineage>
        <taxon>Bacteria</taxon>
        <taxon>Pseudomonadati</taxon>
        <taxon>Pseudomonadota</taxon>
        <taxon>Gammaproteobacteria</taxon>
        <taxon>Oceanospirillales</taxon>
        <taxon>Saccharospirillaceae</taxon>
        <taxon>Reinekea</taxon>
    </lineage>
</organism>
<dbReference type="SUPFAM" id="SSF52317">
    <property type="entry name" value="Class I glutamine amidotransferase-like"/>
    <property type="match status" value="1"/>
</dbReference>
<comment type="caution">
    <text evidence="5">The sequence shown here is derived from an EMBL/GenBank/DDBJ whole genome shotgun (WGS) entry which is preliminary data.</text>
</comment>
<dbReference type="AlphaFoldDB" id="A0A5C8Z906"/>
<comment type="similarity">
    <text evidence="1">Belongs to the peptidase S51 family.</text>
</comment>
<keyword evidence="3" id="KW-0378">Hydrolase</keyword>
<evidence type="ECO:0000256" key="3">
    <source>
        <dbReference type="ARBA" id="ARBA00022801"/>
    </source>
</evidence>
<keyword evidence="2" id="KW-0645">Protease</keyword>
<dbReference type="InterPro" id="IPR029062">
    <property type="entry name" value="Class_I_gatase-like"/>
</dbReference>
<evidence type="ECO:0000256" key="1">
    <source>
        <dbReference type="ARBA" id="ARBA00006534"/>
    </source>
</evidence>